<dbReference type="InterPro" id="IPR043977">
    <property type="entry name" value="DUF5759"/>
</dbReference>
<dbReference type="Pfam" id="PF19063">
    <property type="entry name" value="DUF5759"/>
    <property type="match status" value="1"/>
</dbReference>
<organism evidence="1">
    <name type="scientific">viral metagenome</name>
    <dbReference type="NCBI Taxonomy" id="1070528"/>
    <lineage>
        <taxon>unclassified sequences</taxon>
        <taxon>metagenomes</taxon>
        <taxon>organismal metagenomes</taxon>
    </lineage>
</organism>
<protein>
    <submittedName>
        <fullName evidence="1">Uncharacterized protein</fullName>
    </submittedName>
</protein>
<dbReference type="EMBL" id="MN738786">
    <property type="protein sequence ID" value="QHT36760.1"/>
    <property type="molecule type" value="Genomic_DNA"/>
</dbReference>
<evidence type="ECO:0000313" key="1">
    <source>
        <dbReference type="EMBL" id="QHT36760.1"/>
    </source>
</evidence>
<accession>A0A6C0FA51</accession>
<name>A0A6C0FA51_9ZZZZ</name>
<reference evidence="1" key="1">
    <citation type="journal article" date="2020" name="Nature">
        <title>Giant virus diversity and host interactions through global metagenomics.</title>
        <authorList>
            <person name="Schulz F."/>
            <person name="Roux S."/>
            <person name="Paez-Espino D."/>
            <person name="Jungbluth S."/>
            <person name="Walsh D.A."/>
            <person name="Denef V.J."/>
            <person name="McMahon K.D."/>
            <person name="Konstantinidis K.T."/>
            <person name="Eloe-Fadrosh E.A."/>
            <person name="Kyrpides N.C."/>
            <person name="Woyke T."/>
        </authorList>
    </citation>
    <scope>NUCLEOTIDE SEQUENCE</scope>
    <source>
        <strain evidence="1">GVMAG-S-ERX555967-130</strain>
    </source>
</reference>
<proteinExistence type="predicted"/>
<dbReference type="AlphaFoldDB" id="A0A6C0FA51"/>
<sequence>MSQLNIKELYNTINQKTLKRMEVYDETLQKCHKRIKYNASLMRTYCFFQIPEFIIGVPLFNSYEMKTYIINSLKSNGFQLMYLEPNWLFISWEDKSSKTLINKTVKEIKKTKPATDYKSIQTFKPSGIYDQSTLMGLGTKLQ</sequence>